<gene>
    <name evidence="11" type="ORF">P5673_010312</name>
</gene>
<evidence type="ECO:0000256" key="5">
    <source>
        <dbReference type="ARBA" id="ARBA00023015"/>
    </source>
</evidence>
<dbReference type="GO" id="GO:0000981">
    <property type="term" value="F:DNA-binding transcription factor activity, RNA polymerase II-specific"/>
    <property type="evidence" value="ECO:0007669"/>
    <property type="project" value="TreeGrafter"/>
</dbReference>
<keyword evidence="6" id="KW-0238">DNA-binding</keyword>
<evidence type="ECO:0000256" key="3">
    <source>
        <dbReference type="ARBA" id="ARBA00022782"/>
    </source>
</evidence>
<comment type="caution">
    <text evidence="11">The sequence shown here is derived from an EMBL/GenBank/DDBJ whole genome shotgun (WGS) entry which is preliminary data.</text>
</comment>
<evidence type="ECO:0000256" key="1">
    <source>
        <dbReference type="ARBA" id="ARBA00004123"/>
    </source>
</evidence>
<dbReference type="GO" id="GO:0046983">
    <property type="term" value="F:protein dimerization activity"/>
    <property type="evidence" value="ECO:0007669"/>
    <property type="project" value="InterPro"/>
</dbReference>
<sequence length="522" mass="57506">MTTPTVNEFAEFTPALRSGQNDPKKVAKVYDSELCMLALPPDEHQLLSRLSQYLCYRGIIPVVVRSPSEALIHSRHSRFAAIILPENDPVLIRKVRSLEGMNYGTPVIVISSAEILPDSTLEMLSANEIQEAVHRTTNSEKFEADLICALNHVLGQSCHYGDPGEYISLMSYPVQPTWSSIPHCSLSTTPSTSFHHQLAGPSTISHPCVINYAPNEIQNMSIQAGYAVKPSAGGSQIYEQHLVPISKPQLMGAGEQSETKECASDHESMTQVGDQMPAVEMGQSLCETSHENTESLLPGIETLLNAIQVVEGENNPRNNPADATFTGITALHIPEETRSSKRPRSKRTRRPSAAAAGLQKRAKTVTSETDLESLSDSKSPMPASLSGKQPYFLEFESFREPLADDPLANPVDRHNSKERHRRIRITKAAEFFKAVIPGMNPKMDKATAFHITVQYIIFLRNELLKFDPPILPKLHQHREDEVGAAVCYGNNGVSNSDSGPSFIEEWGEVFNLKDESKADGAE</sequence>
<keyword evidence="12" id="KW-1185">Reference proteome</keyword>
<keyword evidence="4" id="KW-0744">Spermatogenesis</keyword>
<evidence type="ECO:0000313" key="12">
    <source>
        <dbReference type="Proteomes" id="UP001249851"/>
    </source>
</evidence>
<evidence type="ECO:0000256" key="2">
    <source>
        <dbReference type="ARBA" id="ARBA00022473"/>
    </source>
</evidence>
<feature type="compositionally biased region" description="Basic residues" evidence="9">
    <location>
        <begin position="340"/>
        <end position="350"/>
    </location>
</feature>
<dbReference type="InterPro" id="IPR039583">
    <property type="entry name" value="TCFL5/SOLH1/2"/>
</dbReference>
<dbReference type="PROSITE" id="PS50888">
    <property type="entry name" value="BHLH"/>
    <property type="match status" value="1"/>
</dbReference>
<evidence type="ECO:0000256" key="7">
    <source>
        <dbReference type="ARBA" id="ARBA00023163"/>
    </source>
</evidence>
<dbReference type="Gene3D" id="4.10.280.10">
    <property type="entry name" value="Helix-loop-helix DNA-binding domain"/>
    <property type="match status" value="1"/>
</dbReference>
<dbReference type="AlphaFoldDB" id="A0AAD9QR83"/>
<feature type="region of interest" description="Disordered" evidence="9">
    <location>
        <begin position="330"/>
        <end position="385"/>
    </location>
</feature>
<reference evidence="11" key="2">
    <citation type="journal article" date="2023" name="Science">
        <title>Genomic signatures of disease resistance in endangered staghorn corals.</title>
        <authorList>
            <person name="Vollmer S.V."/>
            <person name="Selwyn J.D."/>
            <person name="Despard B.A."/>
            <person name="Roesel C.L."/>
        </authorList>
    </citation>
    <scope>NUCLEOTIDE SEQUENCE</scope>
    <source>
        <strain evidence="11">K2</strain>
    </source>
</reference>
<keyword evidence="3" id="KW-0221">Differentiation</keyword>
<feature type="domain" description="BHLH" evidence="10">
    <location>
        <begin position="409"/>
        <end position="459"/>
    </location>
</feature>
<dbReference type="GO" id="GO:0005634">
    <property type="term" value="C:nucleus"/>
    <property type="evidence" value="ECO:0007669"/>
    <property type="project" value="UniProtKB-SubCell"/>
</dbReference>
<dbReference type="InterPro" id="IPR011598">
    <property type="entry name" value="bHLH_dom"/>
</dbReference>
<dbReference type="PANTHER" id="PTHR15402">
    <property type="entry name" value="TRANSCRIPTION FACTOR-LIKE 5 PROTEIN"/>
    <property type="match status" value="1"/>
</dbReference>
<dbReference type="SUPFAM" id="SSF47459">
    <property type="entry name" value="HLH, helix-loop-helix DNA-binding domain"/>
    <property type="match status" value="1"/>
</dbReference>
<dbReference type="GO" id="GO:0007283">
    <property type="term" value="P:spermatogenesis"/>
    <property type="evidence" value="ECO:0007669"/>
    <property type="project" value="UniProtKB-KW"/>
</dbReference>
<evidence type="ECO:0000256" key="4">
    <source>
        <dbReference type="ARBA" id="ARBA00022871"/>
    </source>
</evidence>
<proteinExistence type="predicted"/>
<dbReference type="GO" id="GO:0000978">
    <property type="term" value="F:RNA polymerase II cis-regulatory region sequence-specific DNA binding"/>
    <property type="evidence" value="ECO:0007669"/>
    <property type="project" value="TreeGrafter"/>
</dbReference>
<keyword evidence="7" id="KW-0804">Transcription</keyword>
<evidence type="ECO:0000256" key="6">
    <source>
        <dbReference type="ARBA" id="ARBA00023125"/>
    </source>
</evidence>
<dbReference type="Proteomes" id="UP001249851">
    <property type="component" value="Unassembled WGS sequence"/>
</dbReference>
<dbReference type="Pfam" id="PF00010">
    <property type="entry name" value="HLH"/>
    <property type="match status" value="1"/>
</dbReference>
<dbReference type="InterPro" id="IPR036638">
    <property type="entry name" value="HLH_DNA-bd_sf"/>
</dbReference>
<comment type="subcellular location">
    <subcellularLocation>
        <location evidence="1">Nucleus</location>
    </subcellularLocation>
</comment>
<accession>A0AAD9QR83</accession>
<dbReference type="GO" id="GO:0030154">
    <property type="term" value="P:cell differentiation"/>
    <property type="evidence" value="ECO:0007669"/>
    <property type="project" value="UniProtKB-KW"/>
</dbReference>
<dbReference type="EMBL" id="JARQWQ010000018">
    <property type="protein sequence ID" value="KAK2565993.1"/>
    <property type="molecule type" value="Genomic_DNA"/>
</dbReference>
<reference evidence="11" key="1">
    <citation type="journal article" date="2023" name="G3 (Bethesda)">
        <title>Whole genome assembly and annotation of the endangered Caribbean coral Acropora cervicornis.</title>
        <authorList>
            <person name="Selwyn J.D."/>
            <person name="Vollmer S.V."/>
        </authorList>
    </citation>
    <scope>NUCLEOTIDE SEQUENCE</scope>
    <source>
        <strain evidence="11">K2</strain>
    </source>
</reference>
<name>A0AAD9QR83_ACRCE</name>
<protein>
    <recommendedName>
        <fullName evidence="10">BHLH domain-containing protein</fullName>
    </recommendedName>
</protein>
<dbReference type="PANTHER" id="PTHR15402:SF2">
    <property type="entry name" value="TRANSCRIPTION FACTOR LIKE 5"/>
    <property type="match status" value="1"/>
</dbReference>
<feature type="compositionally biased region" description="Polar residues" evidence="9">
    <location>
        <begin position="364"/>
        <end position="378"/>
    </location>
</feature>
<evidence type="ECO:0000313" key="11">
    <source>
        <dbReference type="EMBL" id="KAK2565993.1"/>
    </source>
</evidence>
<evidence type="ECO:0000256" key="8">
    <source>
        <dbReference type="ARBA" id="ARBA00023242"/>
    </source>
</evidence>
<evidence type="ECO:0000256" key="9">
    <source>
        <dbReference type="SAM" id="MobiDB-lite"/>
    </source>
</evidence>
<keyword evidence="5" id="KW-0805">Transcription regulation</keyword>
<organism evidence="11 12">
    <name type="scientific">Acropora cervicornis</name>
    <name type="common">Staghorn coral</name>
    <dbReference type="NCBI Taxonomy" id="6130"/>
    <lineage>
        <taxon>Eukaryota</taxon>
        <taxon>Metazoa</taxon>
        <taxon>Cnidaria</taxon>
        <taxon>Anthozoa</taxon>
        <taxon>Hexacorallia</taxon>
        <taxon>Scleractinia</taxon>
        <taxon>Astrocoeniina</taxon>
        <taxon>Acroporidae</taxon>
        <taxon>Acropora</taxon>
    </lineage>
</organism>
<evidence type="ECO:0000259" key="10">
    <source>
        <dbReference type="PROSITE" id="PS50888"/>
    </source>
</evidence>
<dbReference type="CDD" id="cd19683">
    <property type="entry name" value="bHLH_SOHLH_like"/>
    <property type="match status" value="1"/>
</dbReference>
<keyword evidence="8" id="KW-0539">Nucleus</keyword>
<keyword evidence="2" id="KW-0217">Developmental protein</keyword>